<gene>
    <name evidence="2" type="ORF">SDC9_192734</name>
</gene>
<feature type="region of interest" description="Disordered" evidence="1">
    <location>
        <begin position="1"/>
        <end position="26"/>
    </location>
</feature>
<comment type="caution">
    <text evidence="2">The sequence shown here is derived from an EMBL/GenBank/DDBJ whole genome shotgun (WGS) entry which is preliminary data.</text>
</comment>
<reference evidence="2" key="1">
    <citation type="submission" date="2019-08" db="EMBL/GenBank/DDBJ databases">
        <authorList>
            <person name="Kucharzyk K."/>
            <person name="Murdoch R.W."/>
            <person name="Higgins S."/>
            <person name="Loffler F."/>
        </authorList>
    </citation>
    <scope>NUCLEOTIDE SEQUENCE</scope>
</reference>
<evidence type="ECO:0000256" key="1">
    <source>
        <dbReference type="SAM" id="MobiDB-lite"/>
    </source>
</evidence>
<evidence type="ECO:0000313" key="2">
    <source>
        <dbReference type="EMBL" id="MPN45167.1"/>
    </source>
</evidence>
<protein>
    <submittedName>
        <fullName evidence="2">Uncharacterized protein</fullName>
    </submittedName>
</protein>
<sequence length="99" mass="10662">MHAGDALENIVATGQRQRSGQRTKGRAGIAEEEFCLLDRKAPAASGDTPVFASQMDNAQAQRLERIEHALGIVGSQQVANLGLTFREGRQQQDTVGDTL</sequence>
<dbReference type="EMBL" id="VSSQ01104840">
    <property type="protein sequence ID" value="MPN45167.1"/>
    <property type="molecule type" value="Genomic_DNA"/>
</dbReference>
<organism evidence="2">
    <name type="scientific">bioreactor metagenome</name>
    <dbReference type="NCBI Taxonomy" id="1076179"/>
    <lineage>
        <taxon>unclassified sequences</taxon>
        <taxon>metagenomes</taxon>
        <taxon>ecological metagenomes</taxon>
    </lineage>
</organism>
<dbReference type="AlphaFoldDB" id="A0A645I1J5"/>
<proteinExistence type="predicted"/>
<name>A0A645I1J5_9ZZZZ</name>
<accession>A0A645I1J5</accession>